<proteinExistence type="predicted"/>
<evidence type="ECO:0000313" key="2">
    <source>
        <dbReference type="EMBL" id="GJS95821.1"/>
    </source>
</evidence>
<reference evidence="2" key="2">
    <citation type="submission" date="2022-01" db="EMBL/GenBank/DDBJ databases">
        <authorList>
            <person name="Yamashiro T."/>
            <person name="Shiraishi A."/>
            <person name="Satake H."/>
            <person name="Nakayama K."/>
        </authorList>
    </citation>
    <scope>NUCLEOTIDE SEQUENCE</scope>
</reference>
<evidence type="ECO:0000256" key="1">
    <source>
        <dbReference type="SAM" id="MobiDB-lite"/>
    </source>
</evidence>
<keyword evidence="3" id="KW-1185">Reference proteome</keyword>
<feature type="compositionally biased region" description="Acidic residues" evidence="1">
    <location>
        <begin position="211"/>
        <end position="220"/>
    </location>
</feature>
<sequence>MGDKRLSLGVQGCKIGTKSSPPNPLIAKYARRNGKKTITYTLKLVTNGHLKWRESPSGERHAYKERLSRNLMKMEYTHDDGNEFVDYSWERAFSIKGEVYPDWFVLGLYEPSDLKHRLFNIHFNKLEINDKGFDYIEYWNRIGEPTTRNKRAITAKDPLMRIVHTIIVGAFVHRTRSAIVPSSGYKIRGSSRGVQDDDDDMSDQMVRSEDCVESGDDMDD</sequence>
<dbReference type="EMBL" id="BQNB010011839">
    <property type="protein sequence ID" value="GJS95821.1"/>
    <property type="molecule type" value="Genomic_DNA"/>
</dbReference>
<evidence type="ECO:0000313" key="3">
    <source>
        <dbReference type="Proteomes" id="UP001151760"/>
    </source>
</evidence>
<accession>A0ABQ5A2H6</accession>
<comment type="caution">
    <text evidence="2">The sequence shown here is derived from an EMBL/GenBank/DDBJ whole genome shotgun (WGS) entry which is preliminary data.</text>
</comment>
<organism evidence="2 3">
    <name type="scientific">Tanacetum coccineum</name>
    <dbReference type="NCBI Taxonomy" id="301880"/>
    <lineage>
        <taxon>Eukaryota</taxon>
        <taxon>Viridiplantae</taxon>
        <taxon>Streptophyta</taxon>
        <taxon>Embryophyta</taxon>
        <taxon>Tracheophyta</taxon>
        <taxon>Spermatophyta</taxon>
        <taxon>Magnoliopsida</taxon>
        <taxon>eudicotyledons</taxon>
        <taxon>Gunneridae</taxon>
        <taxon>Pentapetalae</taxon>
        <taxon>asterids</taxon>
        <taxon>campanulids</taxon>
        <taxon>Asterales</taxon>
        <taxon>Asteraceae</taxon>
        <taxon>Asteroideae</taxon>
        <taxon>Anthemideae</taxon>
        <taxon>Anthemidinae</taxon>
        <taxon>Tanacetum</taxon>
    </lineage>
</organism>
<protein>
    <submittedName>
        <fullName evidence="2">Uncharacterized protein</fullName>
    </submittedName>
</protein>
<gene>
    <name evidence="2" type="ORF">Tco_0802789</name>
</gene>
<feature type="region of interest" description="Disordered" evidence="1">
    <location>
        <begin position="188"/>
        <end position="220"/>
    </location>
</feature>
<name>A0ABQ5A2H6_9ASTR</name>
<reference evidence="2" key="1">
    <citation type="journal article" date="2022" name="Int. J. Mol. Sci.">
        <title>Draft Genome of Tanacetum Coccineum: Genomic Comparison of Closely Related Tanacetum-Family Plants.</title>
        <authorList>
            <person name="Yamashiro T."/>
            <person name="Shiraishi A."/>
            <person name="Nakayama K."/>
            <person name="Satake H."/>
        </authorList>
    </citation>
    <scope>NUCLEOTIDE SEQUENCE</scope>
</reference>
<dbReference type="Proteomes" id="UP001151760">
    <property type="component" value="Unassembled WGS sequence"/>
</dbReference>